<feature type="coiled-coil region" evidence="1">
    <location>
        <begin position="124"/>
        <end position="151"/>
    </location>
</feature>
<protein>
    <submittedName>
        <fullName evidence="5">Uncharacterized protein</fullName>
    </submittedName>
</protein>
<evidence type="ECO:0000313" key="5">
    <source>
        <dbReference type="EMBL" id="CAE0250222.1"/>
    </source>
</evidence>
<feature type="region of interest" description="Disordered" evidence="2">
    <location>
        <begin position="35"/>
        <end position="92"/>
    </location>
</feature>
<evidence type="ECO:0000313" key="6">
    <source>
        <dbReference type="EMBL" id="CAE0250223.1"/>
    </source>
</evidence>
<sequence>MRAPRLADCSFKALKQRRENAASLKSKKKIASYSSTFRISADPSNASGGKIRQSTTESRSAPSSPTHRPRAVKDDNGEQREEKGFLQPLTLSSLASRRSVDPANAPLHISFGSDSQLYGIERKLSHALARNRELEDALKEREREVEVLRKQLAIRDRTLGLISGQGASTSGKEKSASSASEGDVDNDAHTDDSLYLFGQKSINFATLQDTLAAPSVWGSKETSTLARFVRRLKEGKELFGQHQPESRDDGESEKRDGEGLELYTAELAMALARERQGIDTTLKDLRSSESSLRLQFSSFALLCSLF</sequence>
<dbReference type="AlphaFoldDB" id="A0A7S3G784"/>
<dbReference type="EMBL" id="HBIB01019041">
    <property type="protein sequence ID" value="CAE0250212.1"/>
    <property type="molecule type" value="Transcribed_RNA"/>
</dbReference>
<reference evidence="5" key="1">
    <citation type="submission" date="2021-01" db="EMBL/GenBank/DDBJ databases">
        <authorList>
            <person name="Corre E."/>
            <person name="Pelletier E."/>
            <person name="Niang G."/>
            <person name="Scheremetjew M."/>
            <person name="Finn R."/>
            <person name="Kale V."/>
            <person name="Holt S."/>
            <person name="Cochrane G."/>
            <person name="Meng A."/>
            <person name="Brown T."/>
            <person name="Cohen L."/>
        </authorList>
    </citation>
    <scope>NUCLEOTIDE SEQUENCE</scope>
    <source>
        <strain evidence="5">NIES-2562</strain>
    </source>
</reference>
<feature type="compositionally biased region" description="Low complexity" evidence="2">
    <location>
        <begin position="166"/>
        <end position="181"/>
    </location>
</feature>
<keyword evidence="1" id="KW-0175">Coiled coil</keyword>
<name>A0A7S3G784_9EUKA</name>
<evidence type="ECO:0000313" key="4">
    <source>
        <dbReference type="EMBL" id="CAE0250216.1"/>
    </source>
</evidence>
<evidence type="ECO:0000313" key="3">
    <source>
        <dbReference type="EMBL" id="CAE0250212.1"/>
    </source>
</evidence>
<dbReference type="EMBL" id="HBIB01019051">
    <property type="protein sequence ID" value="CAE0250222.1"/>
    <property type="molecule type" value="Transcribed_RNA"/>
</dbReference>
<dbReference type="EMBL" id="HBIB01019052">
    <property type="protein sequence ID" value="CAE0250223.1"/>
    <property type="molecule type" value="Transcribed_RNA"/>
</dbReference>
<accession>A0A7S3G784</accession>
<evidence type="ECO:0000256" key="2">
    <source>
        <dbReference type="SAM" id="MobiDB-lite"/>
    </source>
</evidence>
<feature type="region of interest" description="Disordered" evidence="2">
    <location>
        <begin position="163"/>
        <end position="187"/>
    </location>
</feature>
<feature type="compositionally biased region" description="Polar residues" evidence="2">
    <location>
        <begin position="36"/>
        <end position="66"/>
    </location>
</feature>
<feature type="compositionally biased region" description="Basic and acidic residues" evidence="2">
    <location>
        <begin position="71"/>
        <end position="84"/>
    </location>
</feature>
<proteinExistence type="predicted"/>
<organism evidence="5">
    <name type="scientific">Palpitomonas bilix</name>
    <dbReference type="NCBI Taxonomy" id="652834"/>
    <lineage>
        <taxon>Eukaryota</taxon>
        <taxon>Eukaryota incertae sedis</taxon>
    </lineage>
</organism>
<gene>
    <name evidence="3" type="ORF">PBIL07802_LOCUS12412</name>
    <name evidence="4" type="ORF">PBIL07802_LOCUS12416</name>
    <name evidence="5" type="ORF">PBIL07802_LOCUS12422</name>
    <name evidence="6" type="ORF">PBIL07802_LOCUS12423</name>
</gene>
<dbReference type="EMBL" id="HBIB01019045">
    <property type="protein sequence ID" value="CAE0250216.1"/>
    <property type="molecule type" value="Transcribed_RNA"/>
</dbReference>
<evidence type="ECO:0000256" key="1">
    <source>
        <dbReference type="SAM" id="Coils"/>
    </source>
</evidence>